<feature type="domain" description="IraD/Gp25-like" evidence="1">
    <location>
        <begin position="21"/>
        <end position="99"/>
    </location>
</feature>
<comment type="caution">
    <text evidence="2">The sequence shown here is derived from an EMBL/GenBank/DDBJ whole genome shotgun (WGS) entry which is preliminary data.</text>
</comment>
<dbReference type="InterPro" id="IPR007048">
    <property type="entry name" value="IraD/Gp25-like"/>
</dbReference>
<dbReference type="RefSeq" id="WP_320938703.1">
    <property type="nucleotide sequence ID" value="NZ_JAXLNX010000031.1"/>
</dbReference>
<sequence length="108" mass="12269">MTQQYTLTYNPSVINFRPNSVLEEIFQNINTILGTSKFSVPLFRSFGLIESFVDKPVTNLHPLFVAEVFEAVETYEPRVIVEEVKLDVNVDGQAYPTIIFSLRNGVVL</sequence>
<protein>
    <recommendedName>
        <fullName evidence="1">IraD/Gp25-like domain-containing protein</fullName>
    </recommendedName>
</protein>
<dbReference type="EMBL" id="JAXUIA010000022">
    <property type="protein sequence ID" value="MEA0979165.1"/>
    <property type="molecule type" value="Genomic_DNA"/>
</dbReference>
<evidence type="ECO:0000313" key="3">
    <source>
        <dbReference type="Proteomes" id="UP001289615"/>
    </source>
</evidence>
<dbReference type="Pfam" id="PF04965">
    <property type="entry name" value="GPW_gp25"/>
    <property type="match status" value="1"/>
</dbReference>
<reference evidence="2 3" key="1">
    <citation type="submission" date="2023-12" db="EMBL/GenBank/DDBJ databases">
        <title>Genome comparison identifies genes involved in endophytic behavior of Lysinibacillus irui and provides insights into its role as a plant-growth promoting bacterium.</title>
        <authorList>
            <person name="Hilario S."/>
            <person name="Matos I."/>
            <person name="Goncalves M.F.M."/>
            <person name="Pardo C.A."/>
            <person name="Santos M.J."/>
        </authorList>
    </citation>
    <scope>NUCLEOTIDE SEQUENCE [LARGE SCALE GENOMIC DNA]</scope>
    <source>
        <strain evidence="2 3">B3</strain>
    </source>
</reference>
<name>A0ABU5NT28_9BACI</name>
<proteinExistence type="predicted"/>
<dbReference type="Proteomes" id="UP001289615">
    <property type="component" value="Unassembled WGS sequence"/>
</dbReference>
<organism evidence="2 3">
    <name type="scientific">Lysinibacillus irui</name>
    <dbReference type="NCBI Taxonomy" id="2998077"/>
    <lineage>
        <taxon>Bacteria</taxon>
        <taxon>Bacillati</taxon>
        <taxon>Bacillota</taxon>
        <taxon>Bacilli</taxon>
        <taxon>Bacillales</taxon>
        <taxon>Bacillaceae</taxon>
        <taxon>Lysinibacillus</taxon>
    </lineage>
</organism>
<dbReference type="SUPFAM" id="SSF160719">
    <property type="entry name" value="gpW/gp25-like"/>
    <property type="match status" value="1"/>
</dbReference>
<accession>A0ABU5NT28</accession>
<gene>
    <name evidence="2" type="ORF">U6C28_23070</name>
</gene>
<dbReference type="Gene3D" id="3.10.450.40">
    <property type="match status" value="1"/>
</dbReference>
<evidence type="ECO:0000259" key="1">
    <source>
        <dbReference type="Pfam" id="PF04965"/>
    </source>
</evidence>
<keyword evidence="3" id="KW-1185">Reference proteome</keyword>
<evidence type="ECO:0000313" key="2">
    <source>
        <dbReference type="EMBL" id="MEA0979165.1"/>
    </source>
</evidence>